<dbReference type="InterPro" id="IPR036179">
    <property type="entry name" value="Ig-like_dom_sf"/>
</dbReference>
<dbReference type="OrthoDB" id="6140148at2759"/>
<proteinExistence type="predicted"/>
<dbReference type="Gene3D" id="2.60.40.10">
    <property type="entry name" value="Immunoglobulins"/>
    <property type="match status" value="4"/>
</dbReference>
<feature type="domain" description="Ig-like" evidence="17">
    <location>
        <begin position="240"/>
        <end position="339"/>
    </location>
</feature>
<reference evidence="18 19" key="1">
    <citation type="submission" date="2018-04" db="EMBL/GenBank/DDBJ databases">
        <title>The genome of golden apple snail Pomacea canaliculata provides insight into stress tolerance and invasive adaptation.</title>
        <authorList>
            <person name="Liu C."/>
            <person name="Liu B."/>
            <person name="Ren Y."/>
            <person name="Zhang Y."/>
            <person name="Wang H."/>
            <person name="Li S."/>
            <person name="Jiang F."/>
            <person name="Yin L."/>
            <person name="Zhang G."/>
            <person name="Qian W."/>
            <person name="Fan W."/>
        </authorList>
    </citation>
    <scope>NUCLEOTIDE SEQUENCE [LARGE SCALE GENOMIC DNA]</scope>
    <source>
        <strain evidence="18">SZHN2017</strain>
        <tissue evidence="18">Muscle</tissue>
    </source>
</reference>
<dbReference type="SMART" id="SM00408">
    <property type="entry name" value="IGc2"/>
    <property type="match status" value="3"/>
</dbReference>
<keyword evidence="7" id="KW-0130">Cell adhesion</keyword>
<evidence type="ECO:0000256" key="13">
    <source>
        <dbReference type="ARBA" id="ARBA00037847"/>
    </source>
</evidence>
<keyword evidence="12" id="KW-0393">Immunoglobulin domain</keyword>
<dbReference type="EMBL" id="PZQS01000004">
    <property type="protein sequence ID" value="PVD32179.1"/>
    <property type="molecule type" value="Genomic_DNA"/>
</dbReference>
<evidence type="ECO:0000256" key="9">
    <source>
        <dbReference type="ARBA" id="ARBA00023136"/>
    </source>
</evidence>
<keyword evidence="9 15" id="KW-0472">Membrane</keyword>
<feature type="chain" id="PRO_5015476158" description="Ig-like domain-containing protein" evidence="16">
    <location>
        <begin position="20"/>
        <end position="690"/>
    </location>
</feature>
<dbReference type="SUPFAM" id="SSF48726">
    <property type="entry name" value="Immunoglobulin"/>
    <property type="match status" value="4"/>
</dbReference>
<name>A0A2T7PFI8_POMCA</name>
<dbReference type="PANTHER" id="PTHR12231:SF253">
    <property type="entry name" value="DPR-INTERACTING PROTEIN ETA, ISOFORM B-RELATED"/>
    <property type="match status" value="1"/>
</dbReference>
<dbReference type="OMA" id="HFIFLEV"/>
<evidence type="ECO:0000256" key="6">
    <source>
        <dbReference type="ARBA" id="ARBA00022737"/>
    </source>
</evidence>
<gene>
    <name evidence="18" type="ORF">C0Q70_07608</name>
</gene>
<evidence type="ECO:0000256" key="7">
    <source>
        <dbReference type="ARBA" id="ARBA00022889"/>
    </source>
</evidence>
<dbReference type="Pfam" id="PF07679">
    <property type="entry name" value="I-set"/>
    <property type="match status" value="1"/>
</dbReference>
<evidence type="ECO:0000256" key="15">
    <source>
        <dbReference type="SAM" id="Phobius"/>
    </source>
</evidence>
<dbReference type="InterPro" id="IPR051170">
    <property type="entry name" value="Neural/epithelial_adhesion"/>
</dbReference>
<dbReference type="GO" id="GO:0043005">
    <property type="term" value="C:neuron projection"/>
    <property type="evidence" value="ECO:0007669"/>
    <property type="project" value="TreeGrafter"/>
</dbReference>
<feature type="domain" description="Ig-like" evidence="17">
    <location>
        <begin position="341"/>
        <end position="436"/>
    </location>
</feature>
<keyword evidence="10" id="KW-1015">Disulfide bond</keyword>
<evidence type="ECO:0000256" key="14">
    <source>
        <dbReference type="SAM" id="MobiDB-lite"/>
    </source>
</evidence>
<dbReference type="STRING" id="400727.A0A2T7PFI8"/>
<comment type="caution">
    <text evidence="18">The sequence shown here is derived from an EMBL/GenBank/DDBJ whole genome shotgun (WGS) entry which is preliminary data.</text>
</comment>
<dbReference type="InterPro" id="IPR026966">
    <property type="entry name" value="Neurofascin/L1/NrCAM_C"/>
</dbReference>
<evidence type="ECO:0000256" key="11">
    <source>
        <dbReference type="ARBA" id="ARBA00023180"/>
    </source>
</evidence>
<evidence type="ECO:0000259" key="17">
    <source>
        <dbReference type="PROSITE" id="PS50835"/>
    </source>
</evidence>
<keyword evidence="4 15" id="KW-0812">Transmembrane</keyword>
<keyword evidence="11" id="KW-0325">Glycoprotein</keyword>
<accession>A0A2T7PFI8</accession>
<keyword evidence="5 16" id="KW-0732">Signal</keyword>
<evidence type="ECO:0000256" key="16">
    <source>
        <dbReference type="SAM" id="SignalP"/>
    </source>
</evidence>
<dbReference type="PROSITE" id="PS50835">
    <property type="entry name" value="IG_LIKE"/>
    <property type="match status" value="3"/>
</dbReference>
<feature type="signal peptide" evidence="16">
    <location>
        <begin position="1"/>
        <end position="19"/>
    </location>
</feature>
<evidence type="ECO:0000256" key="2">
    <source>
        <dbReference type="ARBA" id="ARBA00004479"/>
    </source>
</evidence>
<dbReference type="InterPro" id="IPR007110">
    <property type="entry name" value="Ig-like_dom"/>
</dbReference>
<dbReference type="GO" id="GO:0005886">
    <property type="term" value="C:plasma membrane"/>
    <property type="evidence" value="ECO:0007669"/>
    <property type="project" value="UniProtKB-SubCell"/>
</dbReference>
<dbReference type="AlphaFoldDB" id="A0A2T7PFI8"/>
<protein>
    <recommendedName>
        <fullName evidence="17">Ig-like domain-containing protein</fullName>
    </recommendedName>
</protein>
<evidence type="ECO:0000256" key="10">
    <source>
        <dbReference type="ARBA" id="ARBA00023157"/>
    </source>
</evidence>
<dbReference type="GO" id="GO:0007155">
    <property type="term" value="P:cell adhesion"/>
    <property type="evidence" value="ECO:0007669"/>
    <property type="project" value="UniProtKB-KW"/>
</dbReference>
<keyword evidence="3" id="KW-1003">Cell membrane</keyword>
<feature type="transmembrane region" description="Helical" evidence="15">
    <location>
        <begin position="557"/>
        <end position="580"/>
    </location>
</feature>
<evidence type="ECO:0000313" key="19">
    <source>
        <dbReference type="Proteomes" id="UP000245119"/>
    </source>
</evidence>
<dbReference type="InterPro" id="IPR003598">
    <property type="entry name" value="Ig_sub2"/>
</dbReference>
<comment type="subcellular location">
    <subcellularLocation>
        <location evidence="1">Cell membrane</location>
    </subcellularLocation>
    <subcellularLocation>
        <location evidence="13">Endomembrane system</location>
        <topology evidence="13">Single-pass membrane protein</topology>
    </subcellularLocation>
    <subcellularLocation>
        <location evidence="2">Membrane</location>
        <topology evidence="2">Single-pass type I membrane protein</topology>
    </subcellularLocation>
</comment>
<evidence type="ECO:0000256" key="1">
    <source>
        <dbReference type="ARBA" id="ARBA00004236"/>
    </source>
</evidence>
<keyword evidence="8 15" id="KW-1133">Transmembrane helix</keyword>
<evidence type="ECO:0000256" key="5">
    <source>
        <dbReference type="ARBA" id="ARBA00022729"/>
    </source>
</evidence>
<dbReference type="Proteomes" id="UP000245119">
    <property type="component" value="Linkage Group LG4"/>
</dbReference>
<dbReference type="Pfam" id="PF13927">
    <property type="entry name" value="Ig_3"/>
    <property type="match status" value="2"/>
</dbReference>
<evidence type="ECO:0000256" key="8">
    <source>
        <dbReference type="ARBA" id="ARBA00022989"/>
    </source>
</evidence>
<keyword evidence="6" id="KW-0677">Repeat</keyword>
<sequence length="690" mass="77541">MAGILLILNILSLAMFVMTQRDDIRKPPTILYPRIPEQRVYQVNQRVVLNCSASGIPEPTYEWRWNNRPIITDKMKMNFDPFKGVLVIPQITLSEEGIFICYATTRFPGPGQQQAVAVSAELEVRVARIEDFQGTSKTFHALEGDYLKIPCDDKPLTYGHTTFKWYIIRNQENHEITKNARIFIDQKGTLHFAYVLKSDENLGSNSYRCGLSNTLGSVIKLGSLKWLSVRKLIPIPERKPFLSSITSGPSLTVLRNGVAKLECIFGGYTASQTLSETVPKITWFVNNFNHVVEGDRYAISDMGRTLTISNITEHDEKAYFCRGTNALGSFDGKIMLNVTSPPIFVHPLKAATVIEGQNAELKCVTRSAFGENPPETPLWYRNGKLIDSGYDPNKYQFNSNRTILTIKQAIKSMDIACYQCSVTNSIGRVFDDSCLNVILPITVLVQPSLEQNIQKGDMVNLTVVAATDPLLSLTYQWLFQGRVYEMEDAPPYVSYDFVNKLAFINTSALTDEEYSSIRGTYRRKIFHEHETVFIDVIVNLDDFVPEPSPVALGGTDYWIIGLVIGILVILMMIILIFIICRQKTLEGTYQVDKKETAAGLDPEKELLNSGFHELSRAEDSSDYTDSTEKKPLGSIEFGDLAVGEDDESFSEYGEETTRFNEDGSFIGIYSPDVSNDQKPSPAYLIEESNV</sequence>
<dbReference type="PANTHER" id="PTHR12231">
    <property type="entry name" value="CTX-RELATED TYPE I TRANSMEMBRANE PROTEIN"/>
    <property type="match status" value="1"/>
</dbReference>
<organism evidence="18 19">
    <name type="scientific">Pomacea canaliculata</name>
    <name type="common">Golden apple snail</name>
    <dbReference type="NCBI Taxonomy" id="400727"/>
    <lineage>
        <taxon>Eukaryota</taxon>
        <taxon>Metazoa</taxon>
        <taxon>Spiralia</taxon>
        <taxon>Lophotrochozoa</taxon>
        <taxon>Mollusca</taxon>
        <taxon>Gastropoda</taxon>
        <taxon>Caenogastropoda</taxon>
        <taxon>Architaenioglossa</taxon>
        <taxon>Ampullarioidea</taxon>
        <taxon>Ampullariidae</taxon>
        <taxon>Pomacea</taxon>
    </lineage>
</organism>
<dbReference type="InterPro" id="IPR003599">
    <property type="entry name" value="Ig_sub"/>
</dbReference>
<evidence type="ECO:0000313" key="18">
    <source>
        <dbReference type="EMBL" id="PVD32179.1"/>
    </source>
</evidence>
<keyword evidence="19" id="KW-1185">Reference proteome</keyword>
<feature type="domain" description="Ig-like" evidence="17">
    <location>
        <begin position="27"/>
        <end position="119"/>
    </location>
</feature>
<evidence type="ECO:0000256" key="3">
    <source>
        <dbReference type="ARBA" id="ARBA00022475"/>
    </source>
</evidence>
<dbReference type="InterPro" id="IPR013783">
    <property type="entry name" value="Ig-like_fold"/>
</dbReference>
<dbReference type="CDD" id="cd00096">
    <property type="entry name" value="Ig"/>
    <property type="match status" value="1"/>
</dbReference>
<feature type="region of interest" description="Disordered" evidence="14">
    <location>
        <begin position="670"/>
        <end position="690"/>
    </location>
</feature>
<dbReference type="SMART" id="SM00409">
    <property type="entry name" value="IG"/>
    <property type="match status" value="4"/>
</dbReference>
<dbReference type="InterPro" id="IPR013098">
    <property type="entry name" value="Ig_I-set"/>
</dbReference>
<evidence type="ECO:0000256" key="4">
    <source>
        <dbReference type="ARBA" id="ARBA00022692"/>
    </source>
</evidence>
<evidence type="ECO:0000256" key="12">
    <source>
        <dbReference type="ARBA" id="ARBA00023319"/>
    </source>
</evidence>
<dbReference type="Pfam" id="PF13882">
    <property type="entry name" value="Bravo_FIGEY"/>
    <property type="match status" value="1"/>
</dbReference>